<evidence type="ECO:0000313" key="3">
    <source>
        <dbReference type="Proteomes" id="UP001054837"/>
    </source>
</evidence>
<evidence type="ECO:0000313" key="2">
    <source>
        <dbReference type="EMBL" id="GIY49085.1"/>
    </source>
</evidence>
<gene>
    <name evidence="2" type="ORF">CDAR_438011</name>
</gene>
<dbReference type="Proteomes" id="UP001054837">
    <property type="component" value="Unassembled WGS sequence"/>
</dbReference>
<sequence>MKTQSLKRQQAYADLPQVVSAASTGSKDGVRRDRIENPSRVRNSFNAPGQPATSDIASTMKSQSPKRPQAYADLSRVISAASSSASKKYRYASSNKSIF</sequence>
<comment type="caution">
    <text evidence="2">The sequence shown here is derived from an EMBL/GenBank/DDBJ whole genome shotgun (WGS) entry which is preliminary data.</text>
</comment>
<feature type="compositionally biased region" description="Basic and acidic residues" evidence="1">
    <location>
        <begin position="28"/>
        <end position="39"/>
    </location>
</feature>
<organism evidence="2 3">
    <name type="scientific">Caerostris darwini</name>
    <dbReference type="NCBI Taxonomy" id="1538125"/>
    <lineage>
        <taxon>Eukaryota</taxon>
        <taxon>Metazoa</taxon>
        <taxon>Ecdysozoa</taxon>
        <taxon>Arthropoda</taxon>
        <taxon>Chelicerata</taxon>
        <taxon>Arachnida</taxon>
        <taxon>Araneae</taxon>
        <taxon>Araneomorphae</taxon>
        <taxon>Entelegynae</taxon>
        <taxon>Araneoidea</taxon>
        <taxon>Araneidae</taxon>
        <taxon>Caerostris</taxon>
    </lineage>
</organism>
<feature type="region of interest" description="Disordered" evidence="1">
    <location>
        <begin position="1"/>
        <end position="69"/>
    </location>
</feature>
<evidence type="ECO:0000256" key="1">
    <source>
        <dbReference type="SAM" id="MobiDB-lite"/>
    </source>
</evidence>
<dbReference type="EMBL" id="BPLQ01010200">
    <property type="protein sequence ID" value="GIY49085.1"/>
    <property type="molecule type" value="Genomic_DNA"/>
</dbReference>
<name>A0AAV4TVU6_9ARAC</name>
<accession>A0AAV4TVU6</accession>
<keyword evidence="3" id="KW-1185">Reference proteome</keyword>
<dbReference type="AlphaFoldDB" id="A0AAV4TVU6"/>
<reference evidence="2 3" key="1">
    <citation type="submission" date="2021-06" db="EMBL/GenBank/DDBJ databases">
        <title>Caerostris darwini draft genome.</title>
        <authorList>
            <person name="Kono N."/>
            <person name="Arakawa K."/>
        </authorList>
    </citation>
    <scope>NUCLEOTIDE SEQUENCE [LARGE SCALE GENOMIC DNA]</scope>
</reference>
<feature type="compositionally biased region" description="Polar residues" evidence="1">
    <location>
        <begin position="40"/>
        <end position="66"/>
    </location>
</feature>
<protein>
    <submittedName>
        <fullName evidence="2">Uncharacterized protein</fullName>
    </submittedName>
</protein>
<proteinExistence type="predicted"/>